<keyword evidence="1" id="KW-1133">Transmembrane helix</keyword>
<dbReference type="EMBL" id="JAKNJB010000018">
    <property type="protein sequence ID" value="MCG4527614.1"/>
    <property type="molecule type" value="Genomic_DNA"/>
</dbReference>
<evidence type="ECO:0000313" key="6">
    <source>
        <dbReference type="Proteomes" id="UP001204562"/>
    </source>
</evidence>
<dbReference type="Proteomes" id="UP001204562">
    <property type="component" value="Unassembled WGS sequence"/>
</dbReference>
<feature type="domain" description="DUF112" evidence="2">
    <location>
        <begin position="18"/>
        <end position="443"/>
    </location>
</feature>
<reference evidence="4" key="2">
    <citation type="submission" date="2022-06" db="EMBL/GenBank/DDBJ databases">
        <title>Isolation of gut microbiota from human fecal samples.</title>
        <authorList>
            <person name="Pamer E.G."/>
            <person name="Barat B."/>
            <person name="Waligurski E."/>
            <person name="Medina S."/>
            <person name="Paddock L."/>
            <person name="Mostad J."/>
        </authorList>
    </citation>
    <scope>NUCLEOTIDE SEQUENCE</scope>
    <source>
        <strain evidence="4">DFI.9.91</strain>
    </source>
</reference>
<evidence type="ECO:0000313" key="3">
    <source>
        <dbReference type="EMBL" id="MCG4527614.1"/>
    </source>
</evidence>
<feature type="transmembrane region" description="Helical" evidence="1">
    <location>
        <begin position="358"/>
        <end position="383"/>
    </location>
</feature>
<feature type="transmembrane region" description="Helical" evidence="1">
    <location>
        <begin position="196"/>
        <end position="218"/>
    </location>
</feature>
<evidence type="ECO:0000313" key="4">
    <source>
        <dbReference type="EMBL" id="MCQ4770776.1"/>
    </source>
</evidence>
<feature type="transmembrane region" description="Helical" evidence="1">
    <location>
        <begin position="263"/>
        <end position="284"/>
    </location>
</feature>
<accession>A0AAW5JQL9</accession>
<reference evidence="3 5" key="1">
    <citation type="submission" date="2022-01" db="EMBL/GenBank/DDBJ databases">
        <title>Collection of gut derived symbiotic bacterial strains cultured from healthy donors.</title>
        <authorList>
            <person name="Lin H."/>
            <person name="Kohout C."/>
            <person name="Waligurski E."/>
            <person name="Pamer E.G."/>
        </authorList>
    </citation>
    <scope>NUCLEOTIDE SEQUENCE [LARGE SCALE GENOMIC DNA]</scope>
    <source>
        <strain evidence="3 5">DFI.3.7</strain>
    </source>
</reference>
<gene>
    <name evidence="3" type="ORF">L0P79_11045</name>
    <name evidence="4" type="ORF">NE579_09900</name>
</gene>
<feature type="transmembrane region" description="Helical" evidence="1">
    <location>
        <begin position="466"/>
        <end position="488"/>
    </location>
</feature>
<evidence type="ECO:0000256" key="1">
    <source>
        <dbReference type="SAM" id="Phobius"/>
    </source>
</evidence>
<proteinExistence type="predicted"/>
<feature type="transmembrane region" description="Helical" evidence="1">
    <location>
        <begin position="167"/>
        <end position="184"/>
    </location>
</feature>
<name>A0AAW5JQL9_9FIRM</name>
<evidence type="ECO:0000313" key="5">
    <source>
        <dbReference type="Proteomes" id="UP001200313"/>
    </source>
</evidence>
<dbReference type="PANTHER" id="PTHR35342:SF5">
    <property type="entry name" value="TRICARBOXYLIC TRANSPORT PROTEIN"/>
    <property type="match status" value="1"/>
</dbReference>
<organism evidence="4 6">
    <name type="scientific">Intestinimonas massiliensis</name>
    <name type="common">ex Afouda et al. 2020</name>
    <dbReference type="NCBI Taxonomy" id="1673721"/>
    <lineage>
        <taxon>Bacteria</taxon>
        <taxon>Bacillati</taxon>
        <taxon>Bacillota</taxon>
        <taxon>Clostridia</taxon>
        <taxon>Eubacteriales</taxon>
        <taxon>Intestinimonas</taxon>
    </lineage>
</organism>
<dbReference type="PANTHER" id="PTHR35342">
    <property type="entry name" value="TRICARBOXYLIC TRANSPORT PROTEIN"/>
    <property type="match status" value="1"/>
</dbReference>
<protein>
    <submittedName>
        <fullName evidence="4">Tripartite tricarboxylate transporter permease</fullName>
    </submittedName>
</protein>
<comment type="caution">
    <text evidence="4">The sequence shown here is derived from an EMBL/GenBank/DDBJ whole genome shotgun (WGS) entry which is preliminary data.</text>
</comment>
<dbReference type="RefSeq" id="WP_238074231.1">
    <property type="nucleotide sequence ID" value="NZ_JAKNJB010000018.1"/>
</dbReference>
<evidence type="ECO:0000259" key="2">
    <source>
        <dbReference type="Pfam" id="PF01970"/>
    </source>
</evidence>
<keyword evidence="5" id="KW-1185">Reference proteome</keyword>
<dbReference type="AlphaFoldDB" id="A0AAW5JQL9"/>
<dbReference type="InterPro" id="IPR002823">
    <property type="entry name" value="DUF112_TM"/>
</dbReference>
<feature type="transmembrane region" description="Helical" evidence="1">
    <location>
        <begin position="6"/>
        <end position="37"/>
    </location>
</feature>
<keyword evidence="1" id="KW-0812">Transmembrane</keyword>
<sequence length="504" mass="52968">MLNNIVAGLGALCSAPALIGILLGTIIGLMVGSLPGLNDSITMAVLMPMTFGMDTELAMGLLIGIYCASACGGSIPAILLKIPGTASASVTAFDGYPMAQQGRAGKALGIATMSSWVGGMVSAIVLLTLCPFLAQQSLRFGPPEYFMLTVLGFASVVGMAGENVGKSIIAIAFGLLIGCIGMDPQTGSARFTFGNMYLQDGISLVPMLIGLFGITSIMELFESFHGNEIIAALKEQKNKITKVELPNWKECKELLPTWAQSTVIGNIIGIIPGAGMIMAIFMAYNQAVASNPDKKFGTGVPQGIAAPECANNSVVGSSMVPLLSLGIPGNSSSALFLSALTIQGLRTGPALFNNTPDVAYMIVLGFLLSNIIMLPLAIGYTSLFATAVLRMKREILSGIVIVLCVTGAFAVKNNIFNIYVIIAFGLIGYFFNKFHIPQSPLILASILGKMMESNWIQSMVFSHNNLAVFVTRPLSCALLVISLAFIVIPMIKSAKDKKKGVAKA</sequence>
<feature type="transmembrane region" description="Helical" evidence="1">
    <location>
        <begin position="57"/>
        <end position="79"/>
    </location>
</feature>
<dbReference type="Proteomes" id="UP001200313">
    <property type="component" value="Unassembled WGS sequence"/>
</dbReference>
<feature type="transmembrane region" description="Helical" evidence="1">
    <location>
        <begin position="113"/>
        <end position="133"/>
    </location>
</feature>
<keyword evidence="1" id="KW-0472">Membrane</keyword>
<feature type="transmembrane region" description="Helical" evidence="1">
    <location>
        <begin position="145"/>
        <end position="161"/>
    </location>
</feature>
<dbReference type="EMBL" id="JANFYS010000019">
    <property type="protein sequence ID" value="MCQ4770776.1"/>
    <property type="molecule type" value="Genomic_DNA"/>
</dbReference>
<dbReference type="Pfam" id="PF01970">
    <property type="entry name" value="TctA"/>
    <property type="match status" value="1"/>
</dbReference>
<feature type="transmembrane region" description="Helical" evidence="1">
    <location>
        <begin position="395"/>
        <end position="411"/>
    </location>
</feature>